<reference evidence="1" key="1">
    <citation type="submission" date="2023-06" db="EMBL/GenBank/DDBJ databases">
        <authorList>
            <person name="Kurt Z."/>
        </authorList>
    </citation>
    <scope>NUCLEOTIDE SEQUENCE</scope>
</reference>
<dbReference type="AlphaFoldDB" id="A0AA86NDQ8"/>
<dbReference type="Proteomes" id="UP001642409">
    <property type="component" value="Unassembled WGS sequence"/>
</dbReference>
<accession>A0AA86NDQ8</accession>
<gene>
    <name evidence="1" type="ORF">HINF_LOCUS5527</name>
    <name evidence="2" type="ORF">HINF_LOCUS62923</name>
</gene>
<reference evidence="2 3" key="2">
    <citation type="submission" date="2024-07" db="EMBL/GenBank/DDBJ databases">
        <authorList>
            <person name="Akdeniz Z."/>
        </authorList>
    </citation>
    <scope>NUCLEOTIDE SEQUENCE [LARGE SCALE GENOMIC DNA]</scope>
</reference>
<protein>
    <submittedName>
        <fullName evidence="1">Uncharacterized protein</fullName>
    </submittedName>
</protein>
<comment type="caution">
    <text evidence="1">The sequence shown here is derived from an EMBL/GenBank/DDBJ whole genome shotgun (WGS) entry which is preliminary data.</text>
</comment>
<organism evidence="1">
    <name type="scientific">Hexamita inflata</name>
    <dbReference type="NCBI Taxonomy" id="28002"/>
    <lineage>
        <taxon>Eukaryota</taxon>
        <taxon>Metamonada</taxon>
        <taxon>Diplomonadida</taxon>
        <taxon>Hexamitidae</taxon>
        <taxon>Hexamitinae</taxon>
        <taxon>Hexamita</taxon>
    </lineage>
</organism>
<evidence type="ECO:0000313" key="2">
    <source>
        <dbReference type="EMBL" id="CAL6085943.1"/>
    </source>
</evidence>
<proteinExistence type="predicted"/>
<name>A0AA86NDQ8_9EUKA</name>
<sequence length="545" mass="60505">MIYIQAVYALLCFQTNTTVVLDVQTRQLVFKAWPRDDDSRELNVCRQLNGDMFKLSVQTGTYTYELSSLQTYDVAKQIEISIPCAAGTCDDAFKAKSAIYTMEFQEAKQTITEAASNLRRLDFNRKACVDNPALQFGQNIQIAPGLFSNVFKITGIPKNCKYPLDTLATLVANNPLDKKATVNFFAYPNFAMESAQYSVTLAQLFTKGTYPCVMMPSPEVTAWCNNMVNTLATSSFGYNQMQYFVPGKIPSRDGTLTRVSNYSVIFQSNQVKNTLQATFDCYSGQSLTIYGSTLLLANQMNPAMVSCKNDMHTFVGAAYDEMITRVIFQQYEDFRAGQVYTVDFRSESQTLNSSSEWLDCKYSLDEEYCRDVLGKGQELQHYYLNVQQLIYKDGKITKIFPLSPTLSLSCVQSASAQIMDSQACVSLASICDSTSKSNQQLTLSFGDSGLYSSNLLNITAQAEYPNADGLYCFNHGFSRAQITKFTDEISGSVTGVLQIGVSKVPVQTTTDASQVQPVKNIQWFVLGTAVFAAALVGVSAWKSWV</sequence>
<dbReference type="EMBL" id="CAXDID020000389">
    <property type="protein sequence ID" value="CAL6085943.1"/>
    <property type="molecule type" value="Genomic_DNA"/>
</dbReference>
<dbReference type="EMBL" id="CATOUU010000143">
    <property type="protein sequence ID" value="CAI9917882.1"/>
    <property type="molecule type" value="Genomic_DNA"/>
</dbReference>
<evidence type="ECO:0000313" key="1">
    <source>
        <dbReference type="EMBL" id="CAI9917882.1"/>
    </source>
</evidence>
<keyword evidence="3" id="KW-1185">Reference proteome</keyword>
<evidence type="ECO:0000313" key="3">
    <source>
        <dbReference type="Proteomes" id="UP001642409"/>
    </source>
</evidence>